<proteinExistence type="predicted"/>
<organism evidence="1 2">
    <name type="scientific">Streblomastix strix</name>
    <dbReference type="NCBI Taxonomy" id="222440"/>
    <lineage>
        <taxon>Eukaryota</taxon>
        <taxon>Metamonada</taxon>
        <taxon>Preaxostyla</taxon>
        <taxon>Oxymonadida</taxon>
        <taxon>Streblomastigidae</taxon>
        <taxon>Streblomastix</taxon>
    </lineage>
</organism>
<dbReference type="AlphaFoldDB" id="A0A5J4TIZ8"/>
<comment type="caution">
    <text evidence="1">The sequence shown here is derived from an EMBL/GenBank/DDBJ whole genome shotgun (WGS) entry which is preliminary data.</text>
</comment>
<feature type="non-terminal residue" evidence="1">
    <location>
        <position position="55"/>
    </location>
</feature>
<accession>A0A5J4TIZ8</accession>
<gene>
    <name evidence="1" type="ORF">EZS28_046099</name>
</gene>
<evidence type="ECO:0000313" key="1">
    <source>
        <dbReference type="EMBL" id="KAA6358374.1"/>
    </source>
</evidence>
<sequence length="55" mass="6480">MQLKVKSNYFQEKELWQNQPTPYELITTSFGPDSIAEVARIEFPLKLQRLNPKTI</sequence>
<protein>
    <submittedName>
        <fullName evidence="1">Uncharacterized protein</fullName>
    </submittedName>
</protein>
<name>A0A5J4TIZ8_9EUKA</name>
<dbReference type="EMBL" id="SNRW01029949">
    <property type="protein sequence ID" value="KAA6358374.1"/>
    <property type="molecule type" value="Genomic_DNA"/>
</dbReference>
<reference evidence="1 2" key="1">
    <citation type="submission" date="2019-03" db="EMBL/GenBank/DDBJ databases">
        <title>Single cell metagenomics reveals metabolic interactions within the superorganism composed of flagellate Streblomastix strix and complex community of Bacteroidetes bacteria on its surface.</title>
        <authorList>
            <person name="Treitli S.C."/>
            <person name="Kolisko M."/>
            <person name="Husnik F."/>
            <person name="Keeling P."/>
            <person name="Hampl V."/>
        </authorList>
    </citation>
    <scope>NUCLEOTIDE SEQUENCE [LARGE SCALE GENOMIC DNA]</scope>
    <source>
        <strain evidence="1">ST1C</strain>
    </source>
</reference>
<evidence type="ECO:0000313" key="2">
    <source>
        <dbReference type="Proteomes" id="UP000324800"/>
    </source>
</evidence>
<dbReference type="Proteomes" id="UP000324800">
    <property type="component" value="Unassembled WGS sequence"/>
</dbReference>